<evidence type="ECO:0000313" key="2">
    <source>
        <dbReference type="Proteomes" id="UP000635384"/>
    </source>
</evidence>
<gene>
    <name evidence="1" type="ORF">IB285_07445</name>
</gene>
<organism evidence="1 2">
    <name type="scientific">Erythrobacter rubeus</name>
    <dbReference type="NCBI Taxonomy" id="2760803"/>
    <lineage>
        <taxon>Bacteria</taxon>
        <taxon>Pseudomonadati</taxon>
        <taxon>Pseudomonadota</taxon>
        <taxon>Alphaproteobacteria</taxon>
        <taxon>Sphingomonadales</taxon>
        <taxon>Erythrobacteraceae</taxon>
        <taxon>Erythrobacter/Porphyrobacter group</taxon>
        <taxon>Erythrobacter</taxon>
    </lineage>
</organism>
<dbReference type="Proteomes" id="UP000635384">
    <property type="component" value="Unassembled WGS sequence"/>
</dbReference>
<proteinExistence type="predicted"/>
<evidence type="ECO:0008006" key="3">
    <source>
        <dbReference type="Google" id="ProtNLM"/>
    </source>
</evidence>
<comment type="caution">
    <text evidence="1">The sequence shown here is derived from an EMBL/GenBank/DDBJ whole genome shotgun (WGS) entry which is preliminary data.</text>
</comment>
<keyword evidence="2" id="KW-1185">Reference proteome</keyword>
<accession>A0ABR8KRX5</accession>
<reference evidence="1 2" key="1">
    <citation type="submission" date="2020-09" db="EMBL/GenBank/DDBJ databases">
        <authorList>
            <person name="Yoon J.-W."/>
        </authorList>
    </citation>
    <scope>NUCLEOTIDE SEQUENCE [LARGE SCALE GENOMIC DNA]</scope>
    <source>
        <strain evidence="1 2">KMU-140</strain>
    </source>
</reference>
<sequence>MFLSACQEAGPVKVRGQEEAKSQSSYLSEEAREIGCAILVDYMSSRFQETDKPLFLTDGAYRSTFDEVTGTAAFLAQIEKPGEDTNVTPEHIEKAQALNKLGDLSPTKECPALKALKAENSHKPDDDEDYPPLTDDNLFFLYDTYSVQVPLVDLAKGEAVFETSYVCGPECANGAVVTYRRADDGNWSPAETMPTWIS</sequence>
<evidence type="ECO:0000313" key="1">
    <source>
        <dbReference type="EMBL" id="MBD2842090.1"/>
    </source>
</evidence>
<name>A0ABR8KRX5_9SPHN</name>
<dbReference type="EMBL" id="JACXLC010000001">
    <property type="protein sequence ID" value="MBD2842090.1"/>
    <property type="molecule type" value="Genomic_DNA"/>
</dbReference>
<protein>
    <recommendedName>
        <fullName evidence="3">Lipoprotein</fullName>
    </recommendedName>
</protein>